<evidence type="ECO:0000256" key="5">
    <source>
        <dbReference type="ARBA" id="ARBA00023136"/>
    </source>
</evidence>
<dbReference type="SUPFAM" id="SSF56601">
    <property type="entry name" value="beta-lactamase/transpeptidase-like"/>
    <property type="match status" value="1"/>
</dbReference>
<feature type="domain" description="NTF2-like N-terminal transpeptidase" evidence="9">
    <location>
        <begin position="25"/>
        <end position="147"/>
    </location>
</feature>
<evidence type="ECO:0000259" key="9">
    <source>
        <dbReference type="Pfam" id="PF05223"/>
    </source>
</evidence>
<sequence>MKKIVFICIGLFLLLVGCSNDEEVQPEERLQEYTDHWKSQDFESMYEMVQDVEKERFVDRYQKIYNDIGVRNLSVSFETPDSENTDNEDKQKKTFPLTVEMETLAGPISFESNIEMVKQEETVDGESKVDWLVNWHPGLIFPELENGADVGMETVQPVRGEIFDRNGEGLAVNGSVYELGVVQDYFSEENADQEKQEIADILDITVEDIDQALNQNWVRPTDFVPLKVVQNLEENDLAEAVDAMRPLLSQTTTERLYPYSEVTAHLTGYIAPITAEKLEEVDETIYSENDMIGQRGLEELFEERLRGEEGVRLYAEKDDDEIATIAEKEVQNGEDITLTIDINVQERLFTSLEGDAGTATAIHPTTGDTLALVSSPAFDPNAFIFGLSQDQWNEWQEDPQNPLLNRFASTFAPGSAFKPITSAIGLTDGSLDPDAGRSIEGLTWQQDDWGNYEVTRVSESSGPVDLTDALVRSDNIYFAQTGLEIGSETMMTGLKNFGFDEEIPFTYPLPTSTISSDGSLDDEVLLADTSYGQGELQMSALHLAASYSIFLNEGNLVQPILEKDEDGGTWKENLISNDHAAIIRDALRKVMTEGTGSSANISSVEISGKTGTAELKQSQDVEDGEENGWFVGYPDGHSMIISMMVENIEGQDHGSAYVAEKVTQSIADLE</sequence>
<accession>N4WDN1</accession>
<feature type="domain" description="Penicillin-binding protein dimerisation" evidence="8">
    <location>
        <begin position="155"/>
        <end position="318"/>
    </location>
</feature>
<dbReference type="InterPro" id="IPR012338">
    <property type="entry name" value="Beta-lactam/transpept-like"/>
</dbReference>
<dbReference type="Gene3D" id="3.40.710.10">
    <property type="entry name" value="DD-peptidase/beta-lactamase superfamily"/>
    <property type="match status" value="1"/>
</dbReference>
<dbReference type="SUPFAM" id="SSF54427">
    <property type="entry name" value="NTF2-like"/>
    <property type="match status" value="1"/>
</dbReference>
<dbReference type="Pfam" id="PF05223">
    <property type="entry name" value="MecA_N"/>
    <property type="match status" value="1"/>
</dbReference>
<comment type="catalytic activity">
    <reaction evidence="6">
        <text>Preferential cleavage: (Ac)2-L-Lys-D-Ala-|-D-Ala. Also transpeptidation of peptidyl-alanyl moieties that are N-acyl substituents of D-alanine.</text>
        <dbReference type="EC" id="3.4.16.4"/>
    </reaction>
</comment>
<evidence type="ECO:0000256" key="2">
    <source>
        <dbReference type="ARBA" id="ARBA00004752"/>
    </source>
</evidence>
<dbReference type="UniPathway" id="UPA00219"/>
<evidence type="ECO:0000313" key="10">
    <source>
        <dbReference type="EMBL" id="ENH98378.1"/>
    </source>
</evidence>
<evidence type="ECO:0000256" key="3">
    <source>
        <dbReference type="ARBA" id="ARBA00007171"/>
    </source>
</evidence>
<feature type="domain" description="Penicillin-binding protein transpeptidase" evidence="7">
    <location>
        <begin position="357"/>
        <end position="665"/>
    </location>
</feature>
<evidence type="ECO:0000256" key="1">
    <source>
        <dbReference type="ARBA" id="ARBA00004370"/>
    </source>
</evidence>
<organism evidence="10 11">
    <name type="scientific">Gracilibacillus halophilus YIM-C55.5</name>
    <dbReference type="NCBI Taxonomy" id="1308866"/>
    <lineage>
        <taxon>Bacteria</taxon>
        <taxon>Bacillati</taxon>
        <taxon>Bacillota</taxon>
        <taxon>Bacilli</taxon>
        <taxon>Bacillales</taxon>
        <taxon>Bacillaceae</taxon>
        <taxon>Gracilibacillus</taxon>
    </lineage>
</organism>
<dbReference type="eggNOG" id="COG0768">
    <property type="taxonomic scope" value="Bacteria"/>
</dbReference>
<dbReference type="InterPro" id="IPR036138">
    <property type="entry name" value="PBP_dimer_sf"/>
</dbReference>
<protein>
    <recommendedName>
        <fullName evidence="4">serine-type D-Ala-D-Ala carboxypeptidase</fullName>
        <ecNumber evidence="4">3.4.16.4</ecNumber>
    </recommendedName>
</protein>
<dbReference type="GO" id="GO:0009252">
    <property type="term" value="P:peptidoglycan biosynthetic process"/>
    <property type="evidence" value="ECO:0007669"/>
    <property type="project" value="UniProtKB-UniPathway"/>
</dbReference>
<dbReference type="InterPro" id="IPR007887">
    <property type="entry name" value="MecA_N"/>
</dbReference>
<name>N4WDN1_9BACI</name>
<dbReference type="Pfam" id="PF00905">
    <property type="entry name" value="Transpeptidase"/>
    <property type="match status" value="1"/>
</dbReference>
<dbReference type="EMBL" id="APML01000003">
    <property type="protein sequence ID" value="ENH98378.1"/>
    <property type="molecule type" value="Genomic_DNA"/>
</dbReference>
<dbReference type="GO" id="GO:0005886">
    <property type="term" value="C:plasma membrane"/>
    <property type="evidence" value="ECO:0007669"/>
    <property type="project" value="TreeGrafter"/>
</dbReference>
<evidence type="ECO:0000259" key="7">
    <source>
        <dbReference type="Pfam" id="PF00905"/>
    </source>
</evidence>
<dbReference type="PANTHER" id="PTHR30627">
    <property type="entry name" value="PEPTIDOGLYCAN D,D-TRANSPEPTIDASE"/>
    <property type="match status" value="1"/>
</dbReference>
<dbReference type="InterPro" id="IPR050515">
    <property type="entry name" value="Beta-lactam/transpept"/>
</dbReference>
<dbReference type="OrthoDB" id="9766847at2"/>
<evidence type="ECO:0000256" key="6">
    <source>
        <dbReference type="ARBA" id="ARBA00034000"/>
    </source>
</evidence>
<dbReference type="GO" id="GO:0071972">
    <property type="term" value="F:peptidoglycan L,D-transpeptidase activity"/>
    <property type="evidence" value="ECO:0007669"/>
    <property type="project" value="TreeGrafter"/>
</dbReference>
<keyword evidence="11" id="KW-1185">Reference proteome</keyword>
<evidence type="ECO:0000313" key="11">
    <source>
        <dbReference type="Proteomes" id="UP000012283"/>
    </source>
</evidence>
<evidence type="ECO:0000259" key="8">
    <source>
        <dbReference type="Pfam" id="PF03717"/>
    </source>
</evidence>
<dbReference type="AlphaFoldDB" id="N4WDN1"/>
<dbReference type="RefSeq" id="WP_003462538.1">
    <property type="nucleotide sequence ID" value="NZ_APML01000003.1"/>
</dbReference>
<proteinExistence type="inferred from homology"/>
<dbReference type="Gene3D" id="3.30.1390.30">
    <property type="entry name" value="Penicillin-binding protein 2a, domain 3"/>
    <property type="match status" value="1"/>
</dbReference>
<dbReference type="InterPro" id="IPR001460">
    <property type="entry name" value="PCN-bd_Tpept"/>
</dbReference>
<dbReference type="EC" id="3.4.16.4" evidence="4"/>
<dbReference type="Pfam" id="PF03717">
    <property type="entry name" value="PBP_dimer"/>
    <property type="match status" value="1"/>
</dbReference>
<dbReference type="GO" id="GO:0071555">
    <property type="term" value="P:cell wall organization"/>
    <property type="evidence" value="ECO:0007669"/>
    <property type="project" value="TreeGrafter"/>
</dbReference>
<dbReference type="InterPro" id="IPR032710">
    <property type="entry name" value="NTF2-like_dom_sf"/>
</dbReference>
<dbReference type="GO" id="GO:0008658">
    <property type="term" value="F:penicillin binding"/>
    <property type="evidence" value="ECO:0007669"/>
    <property type="project" value="InterPro"/>
</dbReference>
<evidence type="ECO:0000256" key="4">
    <source>
        <dbReference type="ARBA" id="ARBA00012448"/>
    </source>
</evidence>
<comment type="caution">
    <text evidence="10">The sequence shown here is derived from an EMBL/GenBank/DDBJ whole genome shotgun (WGS) entry which is preliminary data.</text>
</comment>
<dbReference type="PROSITE" id="PS51257">
    <property type="entry name" value="PROKAR_LIPOPROTEIN"/>
    <property type="match status" value="1"/>
</dbReference>
<dbReference type="GO" id="GO:0046677">
    <property type="term" value="P:response to antibiotic"/>
    <property type="evidence" value="ECO:0007669"/>
    <property type="project" value="InterPro"/>
</dbReference>
<keyword evidence="5" id="KW-0472">Membrane</keyword>
<comment type="pathway">
    <text evidence="2">Cell wall biogenesis; peptidoglycan biosynthesis.</text>
</comment>
<gene>
    <name evidence="10" type="ORF">J416_00284</name>
</gene>
<reference evidence="10 11" key="1">
    <citation type="submission" date="2013-03" db="EMBL/GenBank/DDBJ databases">
        <title>Draft genome sequence of Gracibacillus halophilus YIM-C55.5, a moderately halophilic and thermophilic organism from the Xiaochaidamu salt lake.</title>
        <authorList>
            <person name="Sugumar T."/>
            <person name="Polireddy D.R."/>
            <person name="Antony A."/>
            <person name="Madhava Y.R."/>
            <person name="Sivakumar N."/>
        </authorList>
    </citation>
    <scope>NUCLEOTIDE SEQUENCE [LARGE SCALE GENOMIC DNA]</scope>
    <source>
        <strain evidence="10 11">YIM-C55.5</strain>
    </source>
</reference>
<dbReference type="Gene3D" id="3.90.1310.10">
    <property type="entry name" value="Penicillin-binding protein 2a (Domain 2)"/>
    <property type="match status" value="1"/>
</dbReference>
<dbReference type="Gene3D" id="3.10.450.100">
    <property type="entry name" value="NTF2-like, domain 1"/>
    <property type="match status" value="1"/>
</dbReference>
<dbReference type="InterPro" id="IPR005311">
    <property type="entry name" value="PBP_dimer"/>
</dbReference>
<dbReference type="GO" id="GO:0009002">
    <property type="term" value="F:serine-type D-Ala-D-Ala carboxypeptidase activity"/>
    <property type="evidence" value="ECO:0007669"/>
    <property type="project" value="UniProtKB-EC"/>
</dbReference>
<dbReference type="STRING" id="1308866.J416_00284"/>
<dbReference type="SUPFAM" id="SSF56519">
    <property type="entry name" value="Penicillin binding protein dimerisation domain"/>
    <property type="match status" value="1"/>
</dbReference>
<dbReference type="Proteomes" id="UP000012283">
    <property type="component" value="Unassembled WGS sequence"/>
</dbReference>
<comment type="subcellular location">
    <subcellularLocation>
        <location evidence="1">Membrane</location>
    </subcellularLocation>
</comment>
<comment type="similarity">
    <text evidence="3">Belongs to the transpeptidase family.</text>
</comment>
<dbReference type="PANTHER" id="PTHR30627:SF25">
    <property type="entry name" value="PENICILLIN-BINDING PROTEIN 3"/>
    <property type="match status" value="1"/>
</dbReference>
<dbReference type="PATRIC" id="fig|1308866.3.peg.59"/>